<name>A0ABU0YNX8_9PROT</name>
<gene>
    <name evidence="4" type="ORF">Q8A70_14290</name>
</gene>
<dbReference type="RefSeq" id="WP_379956331.1">
    <property type="nucleotide sequence ID" value="NZ_JAUYVI010000004.1"/>
</dbReference>
<accession>A0ABU0YNX8</accession>
<keyword evidence="5" id="KW-1185">Reference proteome</keyword>
<dbReference type="InterPro" id="IPR009057">
    <property type="entry name" value="Homeodomain-like_sf"/>
</dbReference>
<keyword evidence="2" id="KW-0804">Transcription</keyword>
<dbReference type="InterPro" id="IPR002818">
    <property type="entry name" value="DJ-1/PfpI"/>
</dbReference>
<evidence type="ECO:0000313" key="4">
    <source>
        <dbReference type="EMBL" id="MDQ7248850.1"/>
    </source>
</evidence>
<dbReference type="Proteomes" id="UP001230156">
    <property type="component" value="Unassembled WGS sequence"/>
</dbReference>
<dbReference type="Gene3D" id="3.40.50.880">
    <property type="match status" value="1"/>
</dbReference>
<dbReference type="PROSITE" id="PS01124">
    <property type="entry name" value="HTH_ARAC_FAMILY_2"/>
    <property type="match status" value="1"/>
</dbReference>
<feature type="domain" description="HTH araC/xylS-type" evidence="3">
    <location>
        <begin position="211"/>
        <end position="309"/>
    </location>
</feature>
<dbReference type="PANTHER" id="PTHR43130">
    <property type="entry name" value="ARAC-FAMILY TRANSCRIPTIONAL REGULATOR"/>
    <property type="match status" value="1"/>
</dbReference>
<evidence type="ECO:0000256" key="2">
    <source>
        <dbReference type="ARBA" id="ARBA00023163"/>
    </source>
</evidence>
<organism evidence="4 5">
    <name type="scientific">Dongia sedimenti</name>
    <dbReference type="NCBI Taxonomy" id="3064282"/>
    <lineage>
        <taxon>Bacteria</taxon>
        <taxon>Pseudomonadati</taxon>
        <taxon>Pseudomonadota</taxon>
        <taxon>Alphaproteobacteria</taxon>
        <taxon>Rhodospirillales</taxon>
        <taxon>Dongiaceae</taxon>
        <taxon>Dongia</taxon>
    </lineage>
</organism>
<dbReference type="InterPro" id="IPR052158">
    <property type="entry name" value="INH-QAR"/>
</dbReference>
<protein>
    <submittedName>
        <fullName evidence="4">DJ-1/PfpI family protein</fullName>
    </submittedName>
</protein>
<proteinExistence type="predicted"/>
<dbReference type="InterPro" id="IPR018060">
    <property type="entry name" value="HTH_AraC"/>
</dbReference>
<dbReference type="SMART" id="SM00342">
    <property type="entry name" value="HTH_ARAC"/>
    <property type="match status" value="1"/>
</dbReference>
<dbReference type="PANTHER" id="PTHR43130:SF3">
    <property type="entry name" value="HTH-TYPE TRANSCRIPTIONAL REGULATOR RV1931C"/>
    <property type="match status" value="1"/>
</dbReference>
<reference evidence="5" key="1">
    <citation type="submission" date="2023-08" db="EMBL/GenBank/DDBJ databases">
        <title>Rhodospirillaceae gen. nov., a novel taxon isolated from the Yangtze River Yuezi River estuary sludge.</title>
        <authorList>
            <person name="Ruan L."/>
        </authorList>
    </citation>
    <scope>NUCLEOTIDE SEQUENCE [LARGE SCALE GENOMIC DNA]</scope>
    <source>
        <strain evidence="5">R-7</strain>
    </source>
</reference>
<dbReference type="Gene3D" id="1.10.10.60">
    <property type="entry name" value="Homeodomain-like"/>
    <property type="match status" value="2"/>
</dbReference>
<dbReference type="CDD" id="cd03137">
    <property type="entry name" value="GATase1_AraC_1"/>
    <property type="match status" value="1"/>
</dbReference>
<dbReference type="Pfam" id="PF12833">
    <property type="entry name" value="HTH_18"/>
    <property type="match status" value="1"/>
</dbReference>
<dbReference type="Pfam" id="PF01965">
    <property type="entry name" value="DJ-1_PfpI"/>
    <property type="match status" value="1"/>
</dbReference>
<evidence type="ECO:0000259" key="3">
    <source>
        <dbReference type="PROSITE" id="PS01124"/>
    </source>
</evidence>
<dbReference type="SUPFAM" id="SSF52317">
    <property type="entry name" value="Class I glutamine amidotransferase-like"/>
    <property type="match status" value="1"/>
</dbReference>
<dbReference type="EMBL" id="JAUYVI010000004">
    <property type="protein sequence ID" value="MDQ7248850.1"/>
    <property type="molecule type" value="Genomic_DNA"/>
</dbReference>
<evidence type="ECO:0000313" key="5">
    <source>
        <dbReference type="Proteomes" id="UP001230156"/>
    </source>
</evidence>
<dbReference type="SUPFAM" id="SSF46689">
    <property type="entry name" value="Homeodomain-like"/>
    <property type="match status" value="2"/>
</dbReference>
<evidence type="ECO:0000256" key="1">
    <source>
        <dbReference type="ARBA" id="ARBA00023015"/>
    </source>
</evidence>
<comment type="caution">
    <text evidence="4">The sequence shown here is derived from an EMBL/GenBank/DDBJ whole genome shotgun (WGS) entry which is preliminary data.</text>
</comment>
<keyword evidence="1" id="KW-0805">Transcription regulation</keyword>
<dbReference type="InterPro" id="IPR029062">
    <property type="entry name" value="Class_I_gatase-like"/>
</dbReference>
<sequence length="327" mass="35283">MVAFDSAEYLDVIGPLETFATAAAVTSDRQAYSLAIAAREIRPLSASSGLAILPTVDYAALAEADTVLVAGGAGIEAASQDAALLEALRHAARGSCRIASVCTGAFVLAAAGLLDGRRAATHWNWCARLAERYPAVTVEADPIFLVDRGIWTSAGVTAGIDMTLAMIERDHGPNLAMRTAQELVMFRRRPGGQSQFSAELKLQATPHRPIRTLQEWVLENLAADLSVEALAARAAMSARNFARVFQRETQMTPARFVEQARLQKARELLELTARGLEEVAAACGYGSADVLTRAMQRRLGVAPIDYRRRFGAIWNEPSEGAKDHARH</sequence>